<dbReference type="GO" id="GO:0005737">
    <property type="term" value="C:cytoplasm"/>
    <property type="evidence" value="ECO:0007669"/>
    <property type="project" value="UniProtKB-SubCell"/>
</dbReference>
<comment type="similarity">
    <text evidence="4">Belongs to the WD repeat ELP2 family.</text>
</comment>
<evidence type="ECO:0000256" key="12">
    <source>
        <dbReference type="SAM" id="MobiDB-lite"/>
    </source>
</evidence>
<gene>
    <name evidence="14" type="ORF">TI39_contig4243g00003</name>
</gene>
<feature type="repeat" description="WD" evidence="11">
    <location>
        <begin position="52"/>
        <end position="86"/>
    </location>
</feature>
<keyword evidence="7 11" id="KW-0853">WD repeat</keyword>
<dbReference type="Pfam" id="PF00400">
    <property type="entry name" value="WD40"/>
    <property type="match status" value="7"/>
</dbReference>
<evidence type="ECO:0000256" key="11">
    <source>
        <dbReference type="PROSITE-ProRule" id="PRU00221"/>
    </source>
</evidence>
<feature type="region of interest" description="Disordered" evidence="12">
    <location>
        <begin position="515"/>
        <end position="534"/>
    </location>
</feature>
<dbReference type="EMBL" id="LAFY01004202">
    <property type="protein sequence ID" value="KJX93897.1"/>
    <property type="molecule type" value="Genomic_DNA"/>
</dbReference>
<feature type="domain" description="Xylanolytic transcriptional activator regulatory" evidence="13">
    <location>
        <begin position="804"/>
        <end position="1038"/>
    </location>
</feature>
<dbReference type="UniPathway" id="UPA00988"/>
<dbReference type="SMART" id="SM00320">
    <property type="entry name" value="WD40"/>
    <property type="match status" value="9"/>
</dbReference>
<feature type="repeat" description="WD" evidence="11">
    <location>
        <begin position="101"/>
        <end position="142"/>
    </location>
</feature>
<dbReference type="GO" id="GO:0008270">
    <property type="term" value="F:zinc ion binding"/>
    <property type="evidence" value="ECO:0007669"/>
    <property type="project" value="InterPro"/>
</dbReference>
<protein>
    <recommendedName>
        <fullName evidence="5">Elongator complex protein 2</fullName>
    </recommendedName>
</protein>
<evidence type="ECO:0000256" key="2">
    <source>
        <dbReference type="ARBA" id="ARBA00004496"/>
    </source>
</evidence>
<dbReference type="InterPro" id="IPR015943">
    <property type="entry name" value="WD40/YVTN_repeat-like_dom_sf"/>
</dbReference>
<accession>A0A0F4GA59</accession>
<dbReference type="PANTHER" id="PTHR44111">
    <property type="entry name" value="ELONGATOR COMPLEX PROTEIN 2"/>
    <property type="match status" value="1"/>
</dbReference>
<dbReference type="OrthoDB" id="27911at2759"/>
<comment type="caution">
    <text evidence="14">The sequence shown here is derived from an EMBL/GenBank/DDBJ whole genome shotgun (WGS) entry which is preliminary data.</text>
</comment>
<evidence type="ECO:0000256" key="6">
    <source>
        <dbReference type="ARBA" id="ARBA00022490"/>
    </source>
</evidence>
<evidence type="ECO:0000256" key="3">
    <source>
        <dbReference type="ARBA" id="ARBA00005043"/>
    </source>
</evidence>
<evidence type="ECO:0000256" key="1">
    <source>
        <dbReference type="ARBA" id="ARBA00004123"/>
    </source>
</evidence>
<keyword evidence="15" id="KW-1185">Reference proteome</keyword>
<dbReference type="GO" id="GO:0006351">
    <property type="term" value="P:DNA-templated transcription"/>
    <property type="evidence" value="ECO:0007669"/>
    <property type="project" value="InterPro"/>
</dbReference>
<dbReference type="PROSITE" id="PS50082">
    <property type="entry name" value="WD_REPEATS_2"/>
    <property type="match status" value="6"/>
</dbReference>
<keyword evidence="8" id="KW-0819">tRNA processing</keyword>
<dbReference type="InterPro" id="IPR036322">
    <property type="entry name" value="WD40_repeat_dom_sf"/>
</dbReference>
<dbReference type="FunFam" id="2.130.10.10:FF:000400">
    <property type="entry name" value="Elongator acetyltransferase complex subunit 2"/>
    <property type="match status" value="1"/>
</dbReference>
<dbReference type="InterPro" id="IPR001680">
    <property type="entry name" value="WD40_rpt"/>
</dbReference>
<dbReference type="Gene3D" id="2.130.10.10">
    <property type="entry name" value="YVTN repeat-like/Quinoprotein amine dehydrogenase"/>
    <property type="match status" value="5"/>
</dbReference>
<proteinExistence type="inferred from homology"/>
<evidence type="ECO:0000256" key="7">
    <source>
        <dbReference type="ARBA" id="ARBA00022574"/>
    </source>
</evidence>
<dbReference type="GO" id="GO:0003677">
    <property type="term" value="F:DNA binding"/>
    <property type="evidence" value="ECO:0007669"/>
    <property type="project" value="InterPro"/>
</dbReference>
<evidence type="ECO:0000256" key="9">
    <source>
        <dbReference type="ARBA" id="ARBA00022737"/>
    </source>
</evidence>
<evidence type="ECO:0000256" key="8">
    <source>
        <dbReference type="ARBA" id="ARBA00022694"/>
    </source>
</evidence>
<keyword evidence="6" id="KW-0963">Cytoplasm</keyword>
<organism evidence="14 15">
    <name type="scientific">Zymoseptoria brevis</name>
    <dbReference type="NCBI Taxonomy" id="1047168"/>
    <lineage>
        <taxon>Eukaryota</taxon>
        <taxon>Fungi</taxon>
        <taxon>Dikarya</taxon>
        <taxon>Ascomycota</taxon>
        <taxon>Pezizomycotina</taxon>
        <taxon>Dothideomycetes</taxon>
        <taxon>Dothideomycetidae</taxon>
        <taxon>Mycosphaerellales</taxon>
        <taxon>Mycosphaerellaceae</taxon>
        <taxon>Zymoseptoria</taxon>
    </lineage>
</organism>
<dbReference type="Pfam" id="PF04082">
    <property type="entry name" value="Fungal_trans"/>
    <property type="match status" value="1"/>
</dbReference>
<evidence type="ECO:0000256" key="10">
    <source>
        <dbReference type="ARBA" id="ARBA00023242"/>
    </source>
</evidence>
<dbReference type="SUPFAM" id="SSF50978">
    <property type="entry name" value="WD40 repeat-like"/>
    <property type="match status" value="2"/>
</dbReference>
<keyword evidence="9" id="KW-0677">Repeat</keyword>
<comment type="pathway">
    <text evidence="3">tRNA modification; 5-methoxycarbonylmethyl-2-thiouridine-tRNA biosynthesis.</text>
</comment>
<feature type="repeat" description="WD" evidence="11">
    <location>
        <begin position="195"/>
        <end position="242"/>
    </location>
</feature>
<reference evidence="14 15" key="1">
    <citation type="submission" date="2015-03" db="EMBL/GenBank/DDBJ databases">
        <title>RNA-seq based gene annotation and comparative genomics of four Zymoseptoria species reveal species-specific pathogenicity related genes and transposable element activity.</title>
        <authorList>
            <person name="Grandaubert J."/>
            <person name="Bhattacharyya A."/>
            <person name="Stukenbrock E.H."/>
        </authorList>
    </citation>
    <scope>NUCLEOTIDE SEQUENCE [LARGE SCALE GENOMIC DNA]</scope>
    <source>
        <strain evidence="14 15">Zb18110</strain>
    </source>
</reference>
<evidence type="ECO:0000256" key="4">
    <source>
        <dbReference type="ARBA" id="ARBA00005881"/>
    </source>
</evidence>
<dbReference type="GO" id="GO:0033588">
    <property type="term" value="C:elongator holoenzyme complex"/>
    <property type="evidence" value="ECO:0007669"/>
    <property type="project" value="InterPro"/>
</dbReference>
<dbReference type="GO" id="GO:0005634">
    <property type="term" value="C:nucleus"/>
    <property type="evidence" value="ECO:0007669"/>
    <property type="project" value="UniProtKB-SubCell"/>
</dbReference>
<dbReference type="PANTHER" id="PTHR44111:SF1">
    <property type="entry name" value="ELONGATOR COMPLEX PROTEIN 2"/>
    <property type="match status" value="1"/>
</dbReference>
<dbReference type="InterPro" id="IPR037289">
    <property type="entry name" value="Elp2"/>
</dbReference>
<name>A0A0F4GA59_9PEZI</name>
<dbReference type="STRING" id="1047168.A0A0F4GA59"/>
<feature type="repeat" description="WD" evidence="11">
    <location>
        <begin position="662"/>
        <end position="705"/>
    </location>
</feature>
<feature type="repeat" description="WD" evidence="11">
    <location>
        <begin position="282"/>
        <end position="328"/>
    </location>
</feature>
<evidence type="ECO:0000256" key="5">
    <source>
        <dbReference type="ARBA" id="ARBA00020267"/>
    </source>
</evidence>
<dbReference type="InterPro" id="IPR007219">
    <property type="entry name" value="XnlR_reg_dom"/>
</dbReference>
<dbReference type="Proteomes" id="UP000033647">
    <property type="component" value="Unassembled WGS sequence"/>
</dbReference>
<dbReference type="PROSITE" id="PS50294">
    <property type="entry name" value="WD_REPEATS_REGION"/>
    <property type="match status" value="3"/>
</dbReference>
<keyword evidence="10" id="KW-0539">Nucleus</keyword>
<evidence type="ECO:0000313" key="14">
    <source>
        <dbReference type="EMBL" id="KJX93897.1"/>
    </source>
</evidence>
<evidence type="ECO:0000313" key="15">
    <source>
        <dbReference type="Proteomes" id="UP000033647"/>
    </source>
</evidence>
<sequence length="1292" mass="141773">MTRTTIEYIAAGGNRHSSAADWATGLLAFGAGNNIALWNPEDERQAGLSSLLASHTDTVNAVKIYENGSDRHILSGSADKTIRIWSDTSSTVSGFHETQCLSEHAGSINTLAILQQHHIFVSGAADGTVKVWRFKDGAASLVQSIALKPRYLPLALAVTALPNEDLLLAVAGTSTVIQLFVRPKDVEGFEFQATLSGHESWIRSLDFTHEGNAPHSDVLLASASQDRYIRLWRFRQGQNVMQAGNDIANGLPVPTDAKSLSNKAHQVGRPDSKCSVTFEALLIGHEDWVYTARWGPRGSRTSAPALLSASADNSLAIWSADSATGLWVCTSRLGEISSLKGSTSATGSTGGFWTGLWQSEGQSVVSLGRTGSWRRWTFDPINDMWVQKTGISGHVLEVQGIAWSADGNWLLSTSSDQTTRLIAEWRREARSSWHEFSRPQIHGYDLNCVDAISENRFISGADEKLLRVFNKPKAVDALIAKLGGIAASVIDDLPDAANIPVLGLSNKAIAATGAGEQMNGVENGDAEDDDNVDSTSDVRKATLDLAHPPLEDHLARYTLWPEHEKLYGHGYEISAVTTSSDGKLVATACRASSIDHAVIRLYDTKEWREVKPPLTAHSLTVTSLSFSRDDRFLLSVGRDRQWAIFERSKDDFKTYLPLAANPKGHSRMILDCCWAPLRAGHVFATAGRDKIVKIWRLDDGNAECKAALAAGASVTAVAFETEPSPSGALLLAYGNEEGVISLPSSPGVKIEGRNASLSGSVLTGHSADFTGAFEAVREGRPEDQLGVAWRSFAAASGPTIERYLEVYMEFIYPLFPLFHGPTLWERIRRRHHLTDRGFFASVMAACALTAARGRDGATGDKYQFDESAAKSSEMFFSAAQDAIYKDLSKAIGLGYLRACALLAVTSIQYGQLQTMHQYMGHFQTLSTIQQFHDEEKWPQNLSLVEQEERRRLFWSMYTMDIYTGAVFGTILKSQETHSNVRYPSEISDEQISAGSASPSEELHWLRGWNFTTDLYRVLEHTLKRLRRNKQQRDDRTSVVRLLIADSIPDVQVMENILNLYYQLPPRFKEYQVAVTGDKSQDVFGFQAANIQATLQLVRIILFESSNWHDVDQKCEVAESVLSSFHNISPHYLRAISTPLVYHLGGIGQILAGVMQGILTEDKYQRVVSLLSSMADLLEGLESGLQPTTGASKGVRAQIEKIDQFMNAQRQMLSSFPQTSTPLGSLPDLSLPNGAVADAQNGNLTLPMNNLGMHTPMDEFQLPGSLTGGWPWPFDYTQENGAPILNGFGDEGR</sequence>
<feature type="repeat" description="WD" evidence="11">
    <location>
        <begin position="391"/>
        <end position="421"/>
    </location>
</feature>
<comment type="subcellular location">
    <subcellularLocation>
        <location evidence="2">Cytoplasm</location>
    </subcellularLocation>
    <subcellularLocation>
        <location evidence="1">Nucleus</location>
    </subcellularLocation>
</comment>
<dbReference type="CDD" id="cd12148">
    <property type="entry name" value="fungal_TF_MHR"/>
    <property type="match status" value="1"/>
</dbReference>
<evidence type="ECO:0000259" key="13">
    <source>
        <dbReference type="Pfam" id="PF04082"/>
    </source>
</evidence>
<dbReference type="GO" id="GO:0002098">
    <property type="term" value="P:tRNA wobble uridine modification"/>
    <property type="evidence" value="ECO:0007669"/>
    <property type="project" value="InterPro"/>
</dbReference>